<proteinExistence type="predicted"/>
<gene>
    <name evidence="2" type="ORF">S03H2_08478</name>
</gene>
<feature type="non-terminal residue" evidence="2">
    <location>
        <position position="269"/>
    </location>
</feature>
<dbReference type="InterPro" id="IPR003346">
    <property type="entry name" value="Transposase_20"/>
</dbReference>
<dbReference type="AlphaFoldDB" id="X1EE72"/>
<dbReference type="Pfam" id="PF02371">
    <property type="entry name" value="Transposase_20"/>
    <property type="match status" value="1"/>
</dbReference>
<feature type="domain" description="Transposase IS116/IS110/IS902 C-terminal" evidence="1">
    <location>
        <begin position="149"/>
        <end position="222"/>
    </location>
</feature>
<feature type="non-terminal residue" evidence="2">
    <location>
        <position position="1"/>
    </location>
</feature>
<organism evidence="2">
    <name type="scientific">marine sediment metagenome</name>
    <dbReference type="NCBI Taxonomy" id="412755"/>
    <lineage>
        <taxon>unclassified sequences</taxon>
        <taxon>metagenomes</taxon>
        <taxon>ecological metagenomes</taxon>
    </lineage>
</organism>
<accession>X1EE72</accession>
<dbReference type="EMBL" id="BARU01004126">
    <property type="protein sequence ID" value="GAH18650.1"/>
    <property type="molecule type" value="Genomic_DNA"/>
</dbReference>
<evidence type="ECO:0000259" key="1">
    <source>
        <dbReference type="Pfam" id="PF02371"/>
    </source>
</evidence>
<dbReference type="GO" id="GO:0004803">
    <property type="term" value="F:transposase activity"/>
    <property type="evidence" value="ECO:0007669"/>
    <property type="project" value="InterPro"/>
</dbReference>
<dbReference type="GO" id="GO:0003677">
    <property type="term" value="F:DNA binding"/>
    <property type="evidence" value="ECO:0007669"/>
    <property type="project" value="InterPro"/>
</dbReference>
<name>X1EE72_9ZZZZ</name>
<reference evidence="2" key="1">
    <citation type="journal article" date="2014" name="Front. Microbiol.">
        <title>High frequency of phylogenetically diverse reductive dehalogenase-homologous genes in deep subseafloor sedimentary metagenomes.</title>
        <authorList>
            <person name="Kawai M."/>
            <person name="Futagami T."/>
            <person name="Toyoda A."/>
            <person name="Takaki Y."/>
            <person name="Nishi S."/>
            <person name="Hori S."/>
            <person name="Arai W."/>
            <person name="Tsubouchi T."/>
            <person name="Morono Y."/>
            <person name="Uchiyama I."/>
            <person name="Ito T."/>
            <person name="Fujiyama A."/>
            <person name="Inagaki F."/>
            <person name="Takami H."/>
        </authorList>
    </citation>
    <scope>NUCLEOTIDE SEQUENCE</scope>
    <source>
        <strain evidence="2">Expedition CK06-06</strain>
    </source>
</reference>
<evidence type="ECO:0000313" key="2">
    <source>
        <dbReference type="EMBL" id="GAH18650.1"/>
    </source>
</evidence>
<dbReference type="PANTHER" id="PTHR33055">
    <property type="entry name" value="TRANSPOSASE FOR INSERTION SEQUENCE ELEMENT IS1111A"/>
    <property type="match status" value="1"/>
</dbReference>
<dbReference type="PANTHER" id="PTHR33055:SF15">
    <property type="entry name" value="TRANSPOSASE-RELATED"/>
    <property type="match status" value="1"/>
</dbReference>
<dbReference type="GO" id="GO:0006313">
    <property type="term" value="P:DNA transposition"/>
    <property type="evidence" value="ECO:0007669"/>
    <property type="project" value="InterPro"/>
</dbReference>
<sequence length="269" mass="30229">RDVHGLSFRISVMTPELGSKAAALNSLVLQRWQFNKLASQATNRLHQFLLAVFPEGEARYFNKLLKITPYYPTPKDILASNGLETIEGLCQKDKENILELADNTVGIPNQIYQWLIRDLSFQRMESLAKRDALTAIIRKEVAVHPYGDVLLSFPYLGEIAAATIIGTIKDIERWPDKKKFKKALGVYSSLTQSGGGPGHTKQGKEGSRHGRRVLFQVCFGCIGTKAHDNDCRDYYLRQVARGKPRIKALVSTMGKLAEIIYHCLKVEEP</sequence>
<comment type="caution">
    <text evidence="2">The sequence shown here is derived from an EMBL/GenBank/DDBJ whole genome shotgun (WGS) entry which is preliminary data.</text>
</comment>
<dbReference type="InterPro" id="IPR047650">
    <property type="entry name" value="Transpos_IS110"/>
</dbReference>
<protein>
    <recommendedName>
        <fullName evidence="1">Transposase IS116/IS110/IS902 C-terminal domain-containing protein</fullName>
    </recommendedName>
</protein>